<comment type="caution">
    <text evidence="4">The sequence shown here is derived from an EMBL/GenBank/DDBJ whole genome shotgun (WGS) entry which is preliminary data.</text>
</comment>
<evidence type="ECO:0000313" key="4">
    <source>
        <dbReference type="EMBL" id="MBB5687246.1"/>
    </source>
</evidence>
<dbReference type="Pfam" id="PF01541">
    <property type="entry name" value="GIY-YIG"/>
    <property type="match status" value="1"/>
</dbReference>
<comment type="similarity">
    <text evidence="1">Belongs to the UPF0213 family.</text>
</comment>
<sequence>MAFWVYILKCSDGRYYTGQTDDLERRMAEHQTGGYCDFTSRRRPIALVWTEYFQTRIEALEAEMRIKPWSRAKKEALIRGDWGAVSFYAKPPKERPSTALGTNGVGEEVVPILPPIPSEGSPDRRRRVEGRESLQV</sequence>
<gene>
    <name evidence="4" type="ORF">FHS49_003274</name>
</gene>
<reference evidence="4 5" key="1">
    <citation type="submission" date="2020-08" db="EMBL/GenBank/DDBJ databases">
        <title>Genomic Encyclopedia of Type Strains, Phase IV (KMG-IV): sequencing the most valuable type-strain genomes for metagenomic binning, comparative biology and taxonomic classification.</title>
        <authorList>
            <person name="Goeker M."/>
        </authorList>
    </citation>
    <scope>NUCLEOTIDE SEQUENCE [LARGE SCALE GENOMIC DNA]</scope>
    <source>
        <strain evidence="4 5">DSM 25079</strain>
    </source>
</reference>
<evidence type="ECO:0000256" key="1">
    <source>
        <dbReference type="ARBA" id="ARBA00007435"/>
    </source>
</evidence>
<feature type="domain" description="GIY-YIG" evidence="3">
    <location>
        <begin position="1"/>
        <end position="76"/>
    </location>
</feature>
<name>A0A7W9EGZ9_9SPHN</name>
<dbReference type="Proteomes" id="UP000549617">
    <property type="component" value="Unassembled WGS sequence"/>
</dbReference>
<organism evidence="4 5">
    <name type="scientific">Sphingobium boeckii</name>
    <dbReference type="NCBI Taxonomy" id="1082345"/>
    <lineage>
        <taxon>Bacteria</taxon>
        <taxon>Pseudomonadati</taxon>
        <taxon>Pseudomonadota</taxon>
        <taxon>Alphaproteobacteria</taxon>
        <taxon>Sphingomonadales</taxon>
        <taxon>Sphingomonadaceae</taxon>
        <taxon>Sphingobium</taxon>
    </lineage>
</organism>
<dbReference type="EMBL" id="JACIJC010000005">
    <property type="protein sequence ID" value="MBB5687246.1"/>
    <property type="molecule type" value="Genomic_DNA"/>
</dbReference>
<accession>A0A7W9EGZ9</accession>
<keyword evidence="4" id="KW-0540">Nuclease</keyword>
<dbReference type="InterPro" id="IPR000305">
    <property type="entry name" value="GIY-YIG_endonuc"/>
</dbReference>
<evidence type="ECO:0000259" key="3">
    <source>
        <dbReference type="PROSITE" id="PS50164"/>
    </source>
</evidence>
<dbReference type="PANTHER" id="PTHR34477">
    <property type="entry name" value="UPF0213 PROTEIN YHBQ"/>
    <property type="match status" value="1"/>
</dbReference>
<dbReference type="InterPro" id="IPR035901">
    <property type="entry name" value="GIY-YIG_endonuc_sf"/>
</dbReference>
<feature type="region of interest" description="Disordered" evidence="2">
    <location>
        <begin position="93"/>
        <end position="136"/>
    </location>
</feature>
<dbReference type="PROSITE" id="PS50164">
    <property type="entry name" value="GIY_YIG"/>
    <property type="match status" value="1"/>
</dbReference>
<dbReference type="CDD" id="cd10456">
    <property type="entry name" value="GIY-YIG_UPF0213"/>
    <property type="match status" value="1"/>
</dbReference>
<dbReference type="AlphaFoldDB" id="A0A7W9EGZ9"/>
<dbReference type="InterPro" id="IPR050190">
    <property type="entry name" value="UPF0213_domain"/>
</dbReference>
<keyword evidence="4" id="KW-0378">Hydrolase</keyword>
<protein>
    <submittedName>
        <fullName evidence="4">Putative GIY-YIG superfamily endonuclease</fullName>
    </submittedName>
</protein>
<dbReference type="PANTHER" id="PTHR34477:SF1">
    <property type="entry name" value="UPF0213 PROTEIN YHBQ"/>
    <property type="match status" value="1"/>
</dbReference>
<dbReference type="SUPFAM" id="SSF82771">
    <property type="entry name" value="GIY-YIG endonuclease"/>
    <property type="match status" value="1"/>
</dbReference>
<evidence type="ECO:0000313" key="5">
    <source>
        <dbReference type="Proteomes" id="UP000549617"/>
    </source>
</evidence>
<dbReference type="GO" id="GO:0004519">
    <property type="term" value="F:endonuclease activity"/>
    <property type="evidence" value="ECO:0007669"/>
    <property type="project" value="UniProtKB-KW"/>
</dbReference>
<dbReference type="RefSeq" id="WP_184020521.1">
    <property type="nucleotide sequence ID" value="NZ_JACIJC010000005.1"/>
</dbReference>
<keyword evidence="5" id="KW-1185">Reference proteome</keyword>
<dbReference type="SMART" id="SM00465">
    <property type="entry name" value="GIYc"/>
    <property type="match status" value="1"/>
</dbReference>
<keyword evidence="4" id="KW-0255">Endonuclease</keyword>
<dbReference type="Gene3D" id="3.40.1440.10">
    <property type="entry name" value="GIY-YIG endonuclease"/>
    <property type="match status" value="1"/>
</dbReference>
<proteinExistence type="inferred from homology"/>
<evidence type="ECO:0000256" key="2">
    <source>
        <dbReference type="SAM" id="MobiDB-lite"/>
    </source>
</evidence>